<dbReference type="EC" id="7.4.2.1" evidence="9"/>
<evidence type="ECO:0000259" key="11">
    <source>
        <dbReference type="PROSITE" id="PS50893"/>
    </source>
</evidence>
<dbReference type="InterPro" id="IPR003439">
    <property type="entry name" value="ABC_transporter-like_ATP-bd"/>
</dbReference>
<dbReference type="PANTHER" id="PTHR43166:SF9">
    <property type="entry name" value="GLUTAMATE_ASPARTATE IMPORT ATP-BINDING PROTEIN GLTL"/>
    <property type="match status" value="1"/>
</dbReference>
<keyword evidence="5" id="KW-0547">Nucleotide-binding</keyword>
<dbReference type="Proteomes" id="UP000233722">
    <property type="component" value="Unassembled WGS sequence"/>
</dbReference>
<dbReference type="InterPro" id="IPR003593">
    <property type="entry name" value="AAA+_ATPase"/>
</dbReference>
<dbReference type="CDD" id="cd03262">
    <property type="entry name" value="ABC_HisP_GlnQ"/>
    <property type="match status" value="1"/>
</dbReference>
<dbReference type="PANTHER" id="PTHR43166">
    <property type="entry name" value="AMINO ACID IMPORT ATP-BINDING PROTEIN"/>
    <property type="match status" value="1"/>
</dbReference>
<evidence type="ECO:0000313" key="14">
    <source>
        <dbReference type="EMBL" id="PKV05520.1"/>
    </source>
</evidence>
<comment type="subcellular location">
    <subcellularLocation>
        <location evidence="1">Cell membrane</location>
        <topology evidence="1">Peripheral membrane protein</topology>
    </subcellularLocation>
</comment>
<feature type="domain" description="ABC transporter" evidence="11">
    <location>
        <begin position="29"/>
        <end position="263"/>
    </location>
</feature>
<dbReference type="SMART" id="SM00382">
    <property type="entry name" value="AAA"/>
    <property type="match status" value="1"/>
</dbReference>
<evidence type="ECO:0000256" key="7">
    <source>
        <dbReference type="ARBA" id="ARBA00022970"/>
    </source>
</evidence>
<dbReference type="EMBL" id="RYUX01000009">
    <property type="protein sequence ID" value="RYQ38263.1"/>
    <property type="molecule type" value="Genomic_DNA"/>
</dbReference>
<evidence type="ECO:0000313" key="13">
    <source>
        <dbReference type="EMBL" id="PKU95072.1"/>
    </source>
</evidence>
<dbReference type="Gene3D" id="3.40.50.300">
    <property type="entry name" value="P-loop containing nucleotide triphosphate hydrolases"/>
    <property type="match status" value="1"/>
</dbReference>
<evidence type="ECO:0000313" key="18">
    <source>
        <dbReference type="Proteomes" id="UP000233762"/>
    </source>
</evidence>
<keyword evidence="3" id="KW-0813">Transport</keyword>
<evidence type="ECO:0000313" key="17">
    <source>
        <dbReference type="Proteomes" id="UP000233730"/>
    </source>
</evidence>
<evidence type="ECO:0000313" key="12">
    <source>
        <dbReference type="EMBL" id="PKU91264.1"/>
    </source>
</evidence>
<evidence type="ECO:0000313" key="19">
    <source>
        <dbReference type="Proteomes" id="UP000292655"/>
    </source>
</evidence>
<gene>
    <name evidence="13" type="ORF">CQR45_0714</name>
    <name evidence="12" type="ORF">CQR46_0350</name>
    <name evidence="14" type="ORF">CQR50_0775</name>
    <name evidence="15" type="ORF">PG2002B_0710</name>
</gene>
<dbReference type="EMBL" id="PCGZ01000003">
    <property type="protein sequence ID" value="PKU91264.1"/>
    <property type="molecule type" value="Genomic_DNA"/>
</dbReference>
<dbReference type="InterPro" id="IPR027417">
    <property type="entry name" value="P-loop_NTPase"/>
</dbReference>
<keyword evidence="8" id="KW-0472">Membrane</keyword>
<evidence type="ECO:0000256" key="3">
    <source>
        <dbReference type="ARBA" id="ARBA00022448"/>
    </source>
</evidence>
<evidence type="ECO:0000256" key="10">
    <source>
        <dbReference type="ARBA" id="ARBA00047624"/>
    </source>
</evidence>
<name>A0A2N3QIL4_9BIFI</name>
<evidence type="ECO:0000313" key="16">
    <source>
        <dbReference type="Proteomes" id="UP000233722"/>
    </source>
</evidence>
<dbReference type="EMBL" id="PCHA01000018">
    <property type="protein sequence ID" value="PKU95072.1"/>
    <property type="molecule type" value="Genomic_DNA"/>
</dbReference>
<reference evidence="16 17" key="1">
    <citation type="submission" date="2017-10" db="EMBL/GenBank/DDBJ databases">
        <title>Bifidobacterium genomics.</title>
        <authorList>
            <person name="Lugli G.A."/>
            <person name="Milani C."/>
            <person name="Mancabelli L."/>
        </authorList>
    </citation>
    <scope>NUCLEOTIDE SEQUENCE [LARGE SCALE GENOMIC DNA]</scope>
    <source>
        <strain evidence="14 18">1520B</strain>
        <strain evidence="12 17">1524B</strain>
        <strain evidence="13 16">1747B</strain>
    </source>
</reference>
<dbReference type="InterPro" id="IPR017871">
    <property type="entry name" value="ABC_transporter-like_CS"/>
</dbReference>
<organism evidence="12 17">
    <name type="scientific">Bifidobacterium pseudolongum subsp. globosum</name>
    <dbReference type="NCBI Taxonomy" id="1690"/>
    <lineage>
        <taxon>Bacteria</taxon>
        <taxon>Bacillati</taxon>
        <taxon>Actinomycetota</taxon>
        <taxon>Actinomycetes</taxon>
        <taxon>Bifidobacteriales</taxon>
        <taxon>Bifidobacteriaceae</taxon>
        <taxon>Bifidobacterium</taxon>
    </lineage>
</organism>
<dbReference type="InterPro" id="IPR050086">
    <property type="entry name" value="MetN_ABC_transporter-like"/>
</dbReference>
<dbReference type="InterPro" id="IPR030679">
    <property type="entry name" value="ABC_ATPase_HisP-typ"/>
</dbReference>
<dbReference type="GO" id="GO:0005886">
    <property type="term" value="C:plasma membrane"/>
    <property type="evidence" value="ECO:0007669"/>
    <property type="project" value="UniProtKB-SubCell"/>
</dbReference>
<dbReference type="SUPFAM" id="SSF52540">
    <property type="entry name" value="P-loop containing nucleoside triphosphate hydrolases"/>
    <property type="match status" value="1"/>
</dbReference>
<comment type="catalytic activity">
    <reaction evidence="10">
        <text>a polar amino acid(out) + ATP + H2O = a polar amino acid(in) + ADP + phosphate + H(+)</text>
        <dbReference type="Rhea" id="RHEA:14673"/>
        <dbReference type="ChEBI" id="CHEBI:15377"/>
        <dbReference type="ChEBI" id="CHEBI:15378"/>
        <dbReference type="ChEBI" id="CHEBI:30616"/>
        <dbReference type="ChEBI" id="CHEBI:43474"/>
        <dbReference type="ChEBI" id="CHEBI:62031"/>
        <dbReference type="ChEBI" id="CHEBI:456216"/>
        <dbReference type="EC" id="7.4.2.1"/>
    </reaction>
    <physiologicalReaction direction="left-to-right" evidence="10">
        <dbReference type="Rhea" id="RHEA:14674"/>
    </physiologicalReaction>
</comment>
<evidence type="ECO:0000256" key="5">
    <source>
        <dbReference type="ARBA" id="ARBA00022741"/>
    </source>
</evidence>
<evidence type="ECO:0000313" key="15">
    <source>
        <dbReference type="EMBL" id="RYQ38263.1"/>
    </source>
</evidence>
<dbReference type="Pfam" id="PF00005">
    <property type="entry name" value="ABC_tran"/>
    <property type="match status" value="1"/>
</dbReference>
<dbReference type="PROSITE" id="PS50893">
    <property type="entry name" value="ABC_TRANSPORTER_2"/>
    <property type="match status" value="1"/>
</dbReference>
<comment type="caution">
    <text evidence="12">The sequence shown here is derived from an EMBL/GenBank/DDBJ whole genome shotgun (WGS) entry which is preliminary data.</text>
</comment>
<accession>A0A2N3QIL4</accession>
<protein>
    <recommendedName>
        <fullName evidence="9">ABC-type polar-amino-acid transporter</fullName>
        <ecNumber evidence="9">7.4.2.1</ecNumber>
    </recommendedName>
</protein>
<evidence type="ECO:0000256" key="8">
    <source>
        <dbReference type="ARBA" id="ARBA00023136"/>
    </source>
</evidence>
<dbReference type="GO" id="GO:0016887">
    <property type="term" value="F:ATP hydrolysis activity"/>
    <property type="evidence" value="ECO:0007669"/>
    <property type="project" value="InterPro"/>
</dbReference>
<evidence type="ECO:0000256" key="1">
    <source>
        <dbReference type="ARBA" id="ARBA00004202"/>
    </source>
</evidence>
<dbReference type="EMBL" id="PCHH01000001">
    <property type="protein sequence ID" value="PKV05520.1"/>
    <property type="molecule type" value="Genomic_DNA"/>
</dbReference>
<proteinExistence type="inferred from homology"/>
<reference evidence="15 19" key="2">
    <citation type="submission" date="2018-12" db="EMBL/GenBank/DDBJ databases">
        <title>Unveiling genomic diversity among members of the Bifidobacterium pseudolongum species, a widely distributed gut commensal of the animal kingdom.</title>
        <authorList>
            <person name="Lugli G.A."/>
            <person name="Duranti S."/>
            <person name="Albert K."/>
            <person name="Mancabelli L."/>
            <person name="Napoli S."/>
            <person name="Viappiani A."/>
            <person name="Anzalone R."/>
            <person name="Longhi G."/>
            <person name="Milani C."/>
            <person name="Turroni F."/>
            <person name="Alessandri G."/>
            <person name="Sela D.A."/>
            <person name="Van Sinderen D."/>
            <person name="Ventura M."/>
        </authorList>
    </citation>
    <scope>NUCLEOTIDE SEQUENCE [LARGE SCALE GENOMIC DNA]</scope>
    <source>
        <strain evidence="15 19">2002B</strain>
    </source>
</reference>
<evidence type="ECO:0000256" key="9">
    <source>
        <dbReference type="ARBA" id="ARBA00038850"/>
    </source>
</evidence>
<sequence length="269" mass="29972">MRAIHYASMTILNETQQDAAREDDGKYLVELEHVEKHYGNLHVLRDINLKVKKGEVLVIVGPSGSGKSTMCRTINRLETIDSGVIRIDGQPLPQEGKALAQLRAEVGMVFQSFNLFANKTILENVTLAPIKVRHMDKTQAEREAMDLLARVGVDSQANKMPSQLSGGQQQRVAIARALAMHPKVMLFDEPTSALDPEMVNEVLDVMVELAHEGMTMLCVTHEMGFARKAADKIIFMADGQILERGTPDEFFEHPQTARAQEFLSKILTH</sequence>
<dbReference type="GO" id="GO:0015426">
    <property type="term" value="F:ATPase-coupled polar amino acid-transporter activity"/>
    <property type="evidence" value="ECO:0007669"/>
    <property type="project" value="UniProtKB-EC"/>
</dbReference>
<dbReference type="Proteomes" id="UP000292655">
    <property type="component" value="Unassembled WGS sequence"/>
</dbReference>
<keyword evidence="7" id="KW-0029">Amino-acid transport</keyword>
<dbReference type="PIRSF" id="PIRSF039085">
    <property type="entry name" value="ABC_ATPase_HisP"/>
    <property type="match status" value="1"/>
</dbReference>
<evidence type="ECO:0000256" key="6">
    <source>
        <dbReference type="ARBA" id="ARBA00022840"/>
    </source>
</evidence>
<keyword evidence="4" id="KW-1003">Cell membrane</keyword>
<dbReference type="GO" id="GO:0005524">
    <property type="term" value="F:ATP binding"/>
    <property type="evidence" value="ECO:0007669"/>
    <property type="project" value="UniProtKB-KW"/>
</dbReference>
<dbReference type="AlphaFoldDB" id="A0A2N3QIL4"/>
<evidence type="ECO:0000256" key="2">
    <source>
        <dbReference type="ARBA" id="ARBA00005417"/>
    </source>
</evidence>
<evidence type="ECO:0000256" key="4">
    <source>
        <dbReference type="ARBA" id="ARBA00022475"/>
    </source>
</evidence>
<comment type="similarity">
    <text evidence="2">Belongs to the ABC transporter superfamily.</text>
</comment>
<dbReference type="Proteomes" id="UP000233762">
    <property type="component" value="Unassembled WGS sequence"/>
</dbReference>
<dbReference type="PROSITE" id="PS00211">
    <property type="entry name" value="ABC_TRANSPORTER_1"/>
    <property type="match status" value="1"/>
</dbReference>
<keyword evidence="6 12" id="KW-0067">ATP-binding</keyword>
<dbReference type="Proteomes" id="UP000233730">
    <property type="component" value="Unassembled WGS sequence"/>
</dbReference>
<dbReference type="FunFam" id="3.40.50.300:FF:000020">
    <property type="entry name" value="Amino acid ABC transporter ATP-binding component"/>
    <property type="match status" value="1"/>
</dbReference>